<accession>A0A3E1RCY5</accession>
<dbReference type="Proteomes" id="UP000260665">
    <property type="component" value="Unassembled WGS sequence"/>
</dbReference>
<dbReference type="InterPro" id="IPR013976">
    <property type="entry name" value="HDOD"/>
</dbReference>
<dbReference type="PANTHER" id="PTHR33525">
    <property type="match status" value="1"/>
</dbReference>
<dbReference type="Pfam" id="PF08668">
    <property type="entry name" value="HDOD"/>
    <property type="match status" value="1"/>
</dbReference>
<reference evidence="2 3" key="1">
    <citation type="submission" date="2018-05" db="EMBL/GenBank/DDBJ databases">
        <title>Rhodoferax soyangensis sp.nov., isolated from an oligotrophic freshwater lake.</title>
        <authorList>
            <person name="Park M."/>
        </authorList>
    </citation>
    <scope>NUCLEOTIDE SEQUENCE [LARGE SCALE GENOMIC DNA]</scope>
    <source>
        <strain evidence="2 3">IMCC26218</strain>
    </source>
</reference>
<evidence type="ECO:0000259" key="1">
    <source>
        <dbReference type="PROSITE" id="PS51833"/>
    </source>
</evidence>
<gene>
    <name evidence="2" type="ORF">DIC66_08795</name>
</gene>
<dbReference type="InterPro" id="IPR052340">
    <property type="entry name" value="RNase_Y/CdgJ"/>
</dbReference>
<keyword evidence="2" id="KW-0418">Kinase</keyword>
<protein>
    <submittedName>
        <fullName evidence="2">Histidine kinase</fullName>
    </submittedName>
</protein>
<feature type="domain" description="HDOD" evidence="1">
    <location>
        <begin position="13"/>
        <end position="205"/>
    </location>
</feature>
<keyword evidence="2" id="KW-0808">Transferase</keyword>
<evidence type="ECO:0000313" key="3">
    <source>
        <dbReference type="Proteomes" id="UP000260665"/>
    </source>
</evidence>
<keyword evidence="3" id="KW-1185">Reference proteome</keyword>
<dbReference type="Gene3D" id="1.10.3210.10">
    <property type="entry name" value="Hypothetical protein af1432"/>
    <property type="match status" value="1"/>
</dbReference>
<dbReference type="SUPFAM" id="SSF109604">
    <property type="entry name" value="HD-domain/PDEase-like"/>
    <property type="match status" value="1"/>
</dbReference>
<dbReference type="GO" id="GO:0016301">
    <property type="term" value="F:kinase activity"/>
    <property type="evidence" value="ECO:0007669"/>
    <property type="project" value="UniProtKB-KW"/>
</dbReference>
<name>A0A3E1RCY5_9BURK</name>
<sequence>MDLKSLMEHHSKLPTIAQVAQRVLASFGSEDVRVGEIADLIEADPVLSAKLLRLANSSYFQLSRSVESVDDAIRVMGMAMVRQLVVTGGIVGTFANTPGMALRPFWTHSLYTACAARWLAEHSDVHGELAFTLGLLHGIGQLHMHSAAPVAMQALDLQLPVLHADRLAFEKAALGFHFLDVSAALARLWNFPSTLVEPMAQIAEPLAGPHFSEAAAVVHLAAWHARNTLLDSPPQDIGAHYPHAVAARLGISSGWVLPEPAAAGLKAMPPMPSLHELAHGLDGMLD</sequence>
<proteinExistence type="predicted"/>
<evidence type="ECO:0000313" key="2">
    <source>
        <dbReference type="EMBL" id="RFO97225.1"/>
    </source>
</evidence>
<dbReference type="PROSITE" id="PS51833">
    <property type="entry name" value="HDOD"/>
    <property type="match status" value="1"/>
</dbReference>
<organism evidence="2 3">
    <name type="scientific">Rhodoferax lacus</name>
    <dbReference type="NCBI Taxonomy" id="2184758"/>
    <lineage>
        <taxon>Bacteria</taxon>
        <taxon>Pseudomonadati</taxon>
        <taxon>Pseudomonadota</taxon>
        <taxon>Betaproteobacteria</taxon>
        <taxon>Burkholderiales</taxon>
        <taxon>Comamonadaceae</taxon>
        <taxon>Rhodoferax</taxon>
    </lineage>
</organism>
<dbReference type="AlphaFoldDB" id="A0A3E1RCY5"/>
<dbReference type="OrthoDB" id="9770715at2"/>
<dbReference type="EMBL" id="QFZK01000004">
    <property type="protein sequence ID" value="RFO97225.1"/>
    <property type="molecule type" value="Genomic_DNA"/>
</dbReference>
<dbReference type="PANTHER" id="PTHR33525:SF3">
    <property type="entry name" value="RIBONUCLEASE Y"/>
    <property type="match status" value="1"/>
</dbReference>
<comment type="caution">
    <text evidence="2">The sequence shown here is derived from an EMBL/GenBank/DDBJ whole genome shotgun (WGS) entry which is preliminary data.</text>
</comment>
<dbReference type="RefSeq" id="WP_117176200.1">
    <property type="nucleotide sequence ID" value="NZ_QFZK01000004.1"/>
</dbReference>